<dbReference type="GO" id="GO:0032131">
    <property type="term" value="F:alkylated DNA binding"/>
    <property type="evidence" value="ECO:0007669"/>
    <property type="project" value="TreeGrafter"/>
</dbReference>
<accession>A0A537J5U5</accession>
<protein>
    <recommendedName>
        <fullName evidence="3">DNA-3-methyladenine glycosylase II</fullName>
        <ecNumber evidence="3">3.2.2.21</ecNumber>
    </recommendedName>
</protein>
<dbReference type="PANTHER" id="PTHR43003">
    <property type="entry name" value="DNA-3-METHYLADENINE GLYCOSYLASE"/>
    <property type="match status" value="1"/>
</dbReference>
<keyword evidence="5" id="KW-0234">DNA repair</keyword>
<organism evidence="7 8">
    <name type="scientific">Candidatus Segetimicrobium genomatis</name>
    <dbReference type="NCBI Taxonomy" id="2569760"/>
    <lineage>
        <taxon>Bacteria</taxon>
        <taxon>Bacillati</taxon>
        <taxon>Candidatus Sysuimicrobiota</taxon>
        <taxon>Candidatus Sysuimicrobiia</taxon>
        <taxon>Candidatus Sysuimicrobiales</taxon>
        <taxon>Candidatus Segetimicrobiaceae</taxon>
        <taxon>Candidatus Segetimicrobium</taxon>
    </lineage>
</organism>
<comment type="similarity">
    <text evidence="2">Belongs to the alkylbase DNA glycosidase AlkA family.</text>
</comment>
<dbReference type="GO" id="GO:0005737">
    <property type="term" value="C:cytoplasm"/>
    <property type="evidence" value="ECO:0007669"/>
    <property type="project" value="TreeGrafter"/>
</dbReference>
<keyword evidence="4" id="KW-0227">DNA damage</keyword>
<name>A0A537J5U5_9BACT</name>
<dbReference type="Gene3D" id="1.10.1670.40">
    <property type="match status" value="1"/>
</dbReference>
<feature type="domain" description="HhH-GPD" evidence="6">
    <location>
        <begin position="151"/>
        <end position="315"/>
    </location>
</feature>
<dbReference type="InterPro" id="IPR051912">
    <property type="entry name" value="Alkylbase_DNA_Glycosylase/TA"/>
</dbReference>
<evidence type="ECO:0000313" key="8">
    <source>
        <dbReference type="Proteomes" id="UP000318093"/>
    </source>
</evidence>
<dbReference type="CDD" id="cd00056">
    <property type="entry name" value="ENDO3c"/>
    <property type="match status" value="1"/>
</dbReference>
<dbReference type="GO" id="GO:0006285">
    <property type="term" value="P:base-excision repair, AP site formation"/>
    <property type="evidence" value="ECO:0007669"/>
    <property type="project" value="TreeGrafter"/>
</dbReference>
<comment type="catalytic activity">
    <reaction evidence="1">
        <text>Hydrolysis of alkylated DNA, releasing 3-methyladenine, 3-methylguanine, 7-methylguanine and 7-methyladenine.</text>
        <dbReference type="EC" id="3.2.2.21"/>
    </reaction>
</comment>
<dbReference type="PANTHER" id="PTHR43003:SF13">
    <property type="entry name" value="DNA-3-METHYLADENINE GLYCOSYLASE 2"/>
    <property type="match status" value="1"/>
</dbReference>
<dbReference type="SMART" id="SM00478">
    <property type="entry name" value="ENDO3c"/>
    <property type="match status" value="1"/>
</dbReference>
<evidence type="ECO:0000256" key="4">
    <source>
        <dbReference type="ARBA" id="ARBA00022763"/>
    </source>
</evidence>
<evidence type="ECO:0000256" key="1">
    <source>
        <dbReference type="ARBA" id="ARBA00000086"/>
    </source>
</evidence>
<dbReference type="FunFam" id="1.10.340.30:FF:000004">
    <property type="entry name" value="DNA-3-methyladenine glycosylase II"/>
    <property type="match status" value="1"/>
</dbReference>
<reference evidence="7 8" key="1">
    <citation type="journal article" date="2019" name="Nat. Microbiol.">
        <title>Mediterranean grassland soil C-N compound turnover is dependent on rainfall and depth, and is mediated by genomically divergent microorganisms.</title>
        <authorList>
            <person name="Diamond S."/>
            <person name="Andeer P.F."/>
            <person name="Li Z."/>
            <person name="Crits-Christoph A."/>
            <person name="Burstein D."/>
            <person name="Anantharaman K."/>
            <person name="Lane K.R."/>
            <person name="Thomas B.C."/>
            <person name="Pan C."/>
            <person name="Northen T.R."/>
            <person name="Banfield J.F."/>
        </authorList>
    </citation>
    <scope>NUCLEOTIDE SEQUENCE [LARGE SCALE GENOMIC DNA]</scope>
    <source>
        <strain evidence="7">NP_6</strain>
    </source>
</reference>
<dbReference type="InterPro" id="IPR011257">
    <property type="entry name" value="DNA_glycosylase"/>
</dbReference>
<dbReference type="InterPro" id="IPR003265">
    <property type="entry name" value="HhH-GPD_domain"/>
</dbReference>
<evidence type="ECO:0000259" key="6">
    <source>
        <dbReference type="SMART" id="SM00478"/>
    </source>
</evidence>
<dbReference type="AlphaFoldDB" id="A0A537J5U5"/>
<dbReference type="GO" id="GO:0043916">
    <property type="term" value="F:DNA-7-methylguanine glycosylase activity"/>
    <property type="evidence" value="ECO:0007669"/>
    <property type="project" value="TreeGrafter"/>
</dbReference>
<dbReference type="EC" id="3.2.2.21" evidence="3"/>
<dbReference type="GO" id="GO:0032993">
    <property type="term" value="C:protein-DNA complex"/>
    <property type="evidence" value="ECO:0007669"/>
    <property type="project" value="TreeGrafter"/>
</dbReference>
<dbReference type="Gene3D" id="1.10.340.30">
    <property type="entry name" value="Hypothetical protein, domain 2"/>
    <property type="match status" value="1"/>
</dbReference>
<dbReference type="EMBL" id="VBAN01000373">
    <property type="protein sequence ID" value="TMI78928.1"/>
    <property type="molecule type" value="Genomic_DNA"/>
</dbReference>
<dbReference type="GO" id="GO:0006307">
    <property type="term" value="P:DNA alkylation repair"/>
    <property type="evidence" value="ECO:0007669"/>
    <property type="project" value="TreeGrafter"/>
</dbReference>
<dbReference type="GO" id="GO:0008725">
    <property type="term" value="F:DNA-3-methyladenine glycosylase activity"/>
    <property type="evidence" value="ECO:0007669"/>
    <property type="project" value="TreeGrafter"/>
</dbReference>
<dbReference type="Pfam" id="PF00730">
    <property type="entry name" value="HhH-GPD"/>
    <property type="match status" value="1"/>
</dbReference>
<evidence type="ECO:0000313" key="7">
    <source>
        <dbReference type="EMBL" id="TMI78928.1"/>
    </source>
</evidence>
<proteinExistence type="inferred from homology"/>
<evidence type="ECO:0000256" key="2">
    <source>
        <dbReference type="ARBA" id="ARBA00010817"/>
    </source>
</evidence>
<comment type="caution">
    <text evidence="7">The sequence shown here is derived from an EMBL/GenBank/DDBJ whole genome shotgun (WGS) entry which is preliminary data.</text>
</comment>
<dbReference type="Proteomes" id="UP000318093">
    <property type="component" value="Unassembled WGS sequence"/>
</dbReference>
<evidence type="ECO:0000256" key="3">
    <source>
        <dbReference type="ARBA" id="ARBA00012000"/>
    </source>
</evidence>
<gene>
    <name evidence="7" type="ORF">E6H03_11190</name>
</gene>
<sequence>MHTPVKPGVTVRGAVSLPLAPPFSVGRTLAFLRSSSLRTPYRFIGPRRVRRLVRLDGRAWVVEFAFSSPGRRLRVGVVSRPARGRPGPVPSPSAPALRQLAAAVFCLGDDLRRCYAVLRGDPLMAGLLRRCAGLRMIRTADLYEALLIAVIGQQVSVASAESMRRRLMAALGDRALIDGIAYLGYPSPRRLMAAAPRALRSLGLSRQKARYVLEVAARAAAGALTPGAFTHLTDEEAIARLTDIPGVGRWTAEIVLMRGLGRPDIFPAGDLGLQRAVQRALGRADRPQEDELRALAERWKGWRSYGALYLWRSLGITA</sequence>
<dbReference type="SUPFAM" id="SSF48150">
    <property type="entry name" value="DNA-glycosylase"/>
    <property type="match status" value="1"/>
</dbReference>
<evidence type="ECO:0000256" key="5">
    <source>
        <dbReference type="ARBA" id="ARBA00023204"/>
    </source>
</evidence>